<organism evidence="6 7">
    <name type="scientific">Lentisphaera araneosa HTCC2155</name>
    <dbReference type="NCBI Taxonomy" id="313628"/>
    <lineage>
        <taxon>Bacteria</taxon>
        <taxon>Pseudomonadati</taxon>
        <taxon>Lentisphaerota</taxon>
        <taxon>Lentisphaeria</taxon>
        <taxon>Lentisphaerales</taxon>
        <taxon>Lentisphaeraceae</taxon>
        <taxon>Lentisphaera</taxon>
    </lineage>
</organism>
<keyword evidence="7" id="KW-1185">Reference proteome</keyword>
<dbReference type="Pfam" id="PF00150">
    <property type="entry name" value="Cellulase"/>
    <property type="match status" value="1"/>
</dbReference>
<keyword evidence="2 3" id="KW-0326">Glycosidase</keyword>
<dbReference type="InterPro" id="IPR017853">
    <property type="entry name" value="GH"/>
</dbReference>
<dbReference type="EMBL" id="ABCK01000038">
    <property type="protein sequence ID" value="EDM25033.1"/>
    <property type="molecule type" value="Genomic_DNA"/>
</dbReference>
<dbReference type="eggNOG" id="COG2730">
    <property type="taxonomic scope" value="Bacteria"/>
</dbReference>
<dbReference type="Gene3D" id="3.20.20.80">
    <property type="entry name" value="Glycosidases"/>
    <property type="match status" value="1"/>
</dbReference>
<dbReference type="AlphaFoldDB" id="A6DTJ4"/>
<dbReference type="RefSeq" id="WP_007281142.1">
    <property type="nucleotide sequence ID" value="NZ_ABCK01000038.1"/>
</dbReference>
<keyword evidence="1 3" id="KW-0378">Hydrolase</keyword>
<evidence type="ECO:0000256" key="4">
    <source>
        <dbReference type="SAM" id="SignalP"/>
    </source>
</evidence>
<dbReference type="PANTHER" id="PTHR34142:SF1">
    <property type="entry name" value="GLYCOSIDE HYDROLASE FAMILY 5 DOMAIN-CONTAINING PROTEIN"/>
    <property type="match status" value="1"/>
</dbReference>
<feature type="domain" description="Glycoside hydrolase family 5" evidence="5">
    <location>
        <begin position="48"/>
        <end position="305"/>
    </location>
</feature>
<dbReference type="OrthoDB" id="9775889at2"/>
<evidence type="ECO:0000259" key="5">
    <source>
        <dbReference type="Pfam" id="PF00150"/>
    </source>
</evidence>
<dbReference type="InterPro" id="IPR018087">
    <property type="entry name" value="Glyco_hydro_5_CS"/>
</dbReference>
<name>A6DTJ4_9BACT</name>
<accession>A6DTJ4</accession>
<evidence type="ECO:0000313" key="6">
    <source>
        <dbReference type="EMBL" id="EDM25033.1"/>
    </source>
</evidence>
<feature type="signal peptide" evidence="4">
    <location>
        <begin position="1"/>
        <end position="30"/>
    </location>
</feature>
<dbReference type="SUPFAM" id="SSF51445">
    <property type="entry name" value="(Trans)glycosidases"/>
    <property type="match status" value="1"/>
</dbReference>
<dbReference type="PROSITE" id="PS00659">
    <property type="entry name" value="GLYCOSYL_HYDROL_F5"/>
    <property type="match status" value="1"/>
</dbReference>
<keyword evidence="4" id="KW-0732">Signal</keyword>
<proteinExistence type="inferred from homology"/>
<dbReference type="STRING" id="313628.LNTAR_01767"/>
<protein>
    <submittedName>
        <fullName evidence="6">Cellulose-binding, family II, bacterial type</fullName>
    </submittedName>
</protein>
<dbReference type="GO" id="GO:0004553">
    <property type="term" value="F:hydrolase activity, hydrolyzing O-glycosyl compounds"/>
    <property type="evidence" value="ECO:0007669"/>
    <property type="project" value="InterPro"/>
</dbReference>
<dbReference type="InterPro" id="IPR001547">
    <property type="entry name" value="Glyco_hydro_5"/>
</dbReference>
<evidence type="ECO:0000256" key="3">
    <source>
        <dbReference type="RuleBase" id="RU361153"/>
    </source>
</evidence>
<sequence>MYVNNNFKLMNRMKIFFFLLCALASFSLHSQSAFQQHGKLKLIGTQLCDQNNKPVQLKGMSTHGLQWHGWGTFLNEKNMDVLAHQWQADILRIAMYYDEGGYKSNPKKFTTMVDTLVEESHKRGLYSIVDWHILKPGDPWKRIEEAKIFFDYMSKKHAQKGSVLYEICNEPNGKNIDWPRIKSYAEEIIPIIRKNDPDGIILIGTPDWASLGLSGDKVAHDIITKPLDKQTAHNVMFSFHFYAASHGKTYRDGFKQFLGKAPLFITEWGSQEASGEGKNDWHSVKEWHKILDQHKISWCNWNYSPGHRSSAVWKQGTTAKGPFNDQQLKESGRKVKQLILAK</sequence>
<feature type="chain" id="PRO_5002694778" evidence="4">
    <location>
        <begin position="31"/>
        <end position="342"/>
    </location>
</feature>
<evidence type="ECO:0000256" key="2">
    <source>
        <dbReference type="ARBA" id="ARBA00023295"/>
    </source>
</evidence>
<comment type="similarity">
    <text evidence="3">Belongs to the glycosyl hydrolase 5 (cellulase A) family.</text>
</comment>
<reference evidence="6 7" key="1">
    <citation type="journal article" date="2010" name="J. Bacteriol.">
        <title>Genome sequence of Lentisphaera araneosa HTCC2155T, the type species of the order Lentisphaerales in the phylum Lentisphaerae.</title>
        <authorList>
            <person name="Thrash J.C."/>
            <person name="Cho J.C."/>
            <person name="Vergin K.L."/>
            <person name="Morris R.M."/>
            <person name="Giovannoni S.J."/>
        </authorList>
    </citation>
    <scope>NUCLEOTIDE SEQUENCE [LARGE SCALE GENOMIC DNA]</scope>
    <source>
        <strain evidence="6 7">HTCC2155</strain>
    </source>
</reference>
<gene>
    <name evidence="6" type="ORF">LNTAR_01767</name>
</gene>
<dbReference type="PANTHER" id="PTHR34142">
    <property type="entry name" value="ENDO-BETA-1,4-GLUCANASE A"/>
    <property type="match status" value="1"/>
</dbReference>
<evidence type="ECO:0000313" key="7">
    <source>
        <dbReference type="Proteomes" id="UP000004947"/>
    </source>
</evidence>
<evidence type="ECO:0000256" key="1">
    <source>
        <dbReference type="ARBA" id="ARBA00022801"/>
    </source>
</evidence>
<dbReference type="Proteomes" id="UP000004947">
    <property type="component" value="Unassembled WGS sequence"/>
</dbReference>
<dbReference type="GO" id="GO:0000272">
    <property type="term" value="P:polysaccharide catabolic process"/>
    <property type="evidence" value="ECO:0007669"/>
    <property type="project" value="InterPro"/>
</dbReference>
<comment type="caution">
    <text evidence="6">The sequence shown here is derived from an EMBL/GenBank/DDBJ whole genome shotgun (WGS) entry which is preliminary data.</text>
</comment>